<dbReference type="InterPro" id="IPR050535">
    <property type="entry name" value="DNA_Repair-Maintenance_Comp"/>
</dbReference>
<evidence type="ECO:0008006" key="2">
    <source>
        <dbReference type="Google" id="ProtNLM"/>
    </source>
</evidence>
<reference evidence="1" key="1">
    <citation type="journal article" date="2014" name="Front. Microbiol.">
        <title>High frequency of phylogenetically diverse reductive dehalogenase-homologous genes in deep subseafloor sedimentary metagenomes.</title>
        <authorList>
            <person name="Kawai M."/>
            <person name="Futagami T."/>
            <person name="Toyoda A."/>
            <person name="Takaki Y."/>
            <person name="Nishi S."/>
            <person name="Hori S."/>
            <person name="Arai W."/>
            <person name="Tsubouchi T."/>
            <person name="Morono Y."/>
            <person name="Uchiyama I."/>
            <person name="Ito T."/>
            <person name="Fujiyama A."/>
            <person name="Inagaki F."/>
            <person name="Takami H."/>
        </authorList>
    </citation>
    <scope>NUCLEOTIDE SEQUENCE</scope>
    <source>
        <strain evidence="1">Expedition CK06-06</strain>
    </source>
</reference>
<gene>
    <name evidence="1" type="ORF">S03H2_51180</name>
</gene>
<accession>X1HP15</accession>
<protein>
    <recommendedName>
        <fullName evidence="2">Calcineurin-like phosphoesterase domain-containing protein</fullName>
    </recommendedName>
</protein>
<comment type="caution">
    <text evidence="1">The sequence shown here is derived from an EMBL/GenBank/DDBJ whole genome shotgun (WGS) entry which is preliminary data.</text>
</comment>
<feature type="non-terminal residue" evidence="1">
    <location>
        <position position="1"/>
    </location>
</feature>
<dbReference type="SUPFAM" id="SSF56300">
    <property type="entry name" value="Metallo-dependent phosphatases"/>
    <property type="match status" value="1"/>
</dbReference>
<proteinExistence type="predicted"/>
<organism evidence="1">
    <name type="scientific">marine sediment metagenome</name>
    <dbReference type="NCBI Taxonomy" id="412755"/>
    <lineage>
        <taxon>unclassified sequences</taxon>
        <taxon>metagenomes</taxon>
        <taxon>ecological metagenomes</taxon>
    </lineage>
</organism>
<dbReference type="PANTHER" id="PTHR30337:SF0">
    <property type="entry name" value="NUCLEASE SBCCD SUBUNIT D"/>
    <property type="match status" value="1"/>
</dbReference>
<dbReference type="InterPro" id="IPR029052">
    <property type="entry name" value="Metallo-depent_PP-like"/>
</dbReference>
<name>X1HP15_9ZZZZ</name>
<evidence type="ECO:0000313" key="1">
    <source>
        <dbReference type="EMBL" id="GAH71232.1"/>
    </source>
</evidence>
<sequence>YPGKTSGLEINDLRRAEFNESPGMFKIFMMHTMIDKARGDLPVDALEISKIPFADYYALGHLHIDFQYENFVYPGPIFPNNFKELEDLEHGRFCIIDTELDTKNQFRKIELKMKEVVSFDIKIENALLATEKIISELEKKDLDDKIVLLRLRGILETGKNSDIKFSPFLNKELPLCPGCKPNKANSIPRSTEVFPQPMSPDNKIEPSGNIISWFL</sequence>
<dbReference type="AlphaFoldDB" id="X1HP15"/>
<dbReference type="PANTHER" id="PTHR30337">
    <property type="entry name" value="COMPONENT OF ATP-DEPENDENT DSDNA EXONUCLEASE"/>
    <property type="match status" value="1"/>
</dbReference>
<dbReference type="EMBL" id="BARU01032449">
    <property type="protein sequence ID" value="GAH71232.1"/>
    <property type="molecule type" value="Genomic_DNA"/>
</dbReference>
<dbReference type="Gene3D" id="3.60.21.10">
    <property type="match status" value="1"/>
</dbReference>